<dbReference type="InterPro" id="IPR019292">
    <property type="entry name" value="McrC"/>
</dbReference>
<accession>A0A1W2H8E1</accession>
<dbReference type="OrthoDB" id="307209at2"/>
<dbReference type="Proteomes" id="UP000192333">
    <property type="component" value="Chromosome I"/>
</dbReference>
<dbReference type="PANTHER" id="PTHR38733">
    <property type="entry name" value="PROTEIN MCRC"/>
    <property type="match status" value="1"/>
</dbReference>
<dbReference type="RefSeq" id="WP_084121636.1">
    <property type="nucleotide sequence ID" value="NZ_LT838813.1"/>
</dbReference>
<dbReference type="PANTHER" id="PTHR38733:SF1">
    <property type="entry name" value="TYPE IV METHYL-DIRECTED RESTRICTION ENZYME ECOKMCRBC"/>
    <property type="match status" value="1"/>
</dbReference>
<organism evidence="1 2">
    <name type="scientific">Aquiflexum balticum DSM 16537</name>
    <dbReference type="NCBI Taxonomy" id="758820"/>
    <lineage>
        <taxon>Bacteria</taxon>
        <taxon>Pseudomonadati</taxon>
        <taxon>Bacteroidota</taxon>
        <taxon>Cytophagia</taxon>
        <taxon>Cytophagales</taxon>
        <taxon>Cyclobacteriaceae</taxon>
        <taxon>Aquiflexum</taxon>
    </lineage>
</organism>
<dbReference type="AlphaFoldDB" id="A0A1W2H8E1"/>
<dbReference type="STRING" id="758820.SAMN00777080_3492"/>
<dbReference type="Pfam" id="PF10117">
    <property type="entry name" value="McrBC"/>
    <property type="match status" value="1"/>
</dbReference>
<proteinExistence type="predicted"/>
<evidence type="ECO:0000313" key="2">
    <source>
        <dbReference type="Proteomes" id="UP000192333"/>
    </source>
</evidence>
<gene>
    <name evidence="1" type="ORF">SAMN00777080_3492</name>
</gene>
<keyword evidence="2" id="KW-1185">Reference proteome</keyword>
<dbReference type="EMBL" id="LT838813">
    <property type="protein sequence ID" value="SMD44856.1"/>
    <property type="molecule type" value="Genomic_DNA"/>
</dbReference>
<sequence length="432" mass="50931">MNSCNKPIQVFEYTTLKVDEDSCFQRRHWQLLGWYNETYGGKYFDLTPNGVKFKQFVGVIQAGDLVIEVLPKVGKLALEDQKAVWRDVLLEMLAECHWMQVQANEKAFLKHRYNSILEAYLELYVIACEQLLRQGLIKRYRFQDGNCKALKGKLLFGKNIQHNLVHQENFYTRHQVYDQNHLLNQILLKALKLVSTISKIPLLRDRVQSLLLNFPELNDIHVNAQTFEKLNYNRKTASYRDAIEIAAMLLLNYRPDISGGSNHVLAILFDMNQLWEEYIFRSLFKKKKQGWSIQPQNQKRFWFADNSRSFKLVRPDISVTIDKKVYMIIDTKWKLPDYNNPADNDLKQMFVYNEFWDSKSAILLYPSAEFSENISFDSGYFKNGDKELHRCGMLRVSVLAENQKLDRQLGERLVTFIEDEIERCEKVYSRKS</sequence>
<name>A0A1W2H8E1_9BACT</name>
<evidence type="ECO:0000313" key="1">
    <source>
        <dbReference type="EMBL" id="SMD44856.1"/>
    </source>
</evidence>
<protein>
    <submittedName>
        <fullName evidence="1">5-methylcytosine-specific restriction enzyme subunit McrC</fullName>
    </submittedName>
</protein>
<reference evidence="2" key="1">
    <citation type="submission" date="2017-04" db="EMBL/GenBank/DDBJ databases">
        <authorList>
            <person name="Varghese N."/>
            <person name="Submissions S."/>
        </authorList>
    </citation>
    <scope>NUCLEOTIDE SEQUENCE [LARGE SCALE GENOMIC DNA]</scope>
    <source>
        <strain evidence="2">DSM 16537</strain>
    </source>
</reference>
<dbReference type="REBASE" id="196539">
    <property type="entry name" value="Aba17537McrBCP"/>
</dbReference>